<proteinExistence type="predicted"/>
<dbReference type="GO" id="GO:0004252">
    <property type="term" value="F:serine-type endopeptidase activity"/>
    <property type="evidence" value="ECO:0007669"/>
    <property type="project" value="UniProtKB-UniRule"/>
</dbReference>
<dbReference type="PROSITE" id="PS00138">
    <property type="entry name" value="SUBTILASE_SER"/>
    <property type="match status" value="1"/>
</dbReference>
<feature type="binding site" evidence="7">
    <location>
        <position position="542"/>
    </location>
    <ligand>
        <name>Ca(2+)</name>
        <dbReference type="ChEBI" id="CHEBI:29108"/>
    </ligand>
</feature>
<dbReference type="InterPro" id="IPR000209">
    <property type="entry name" value="Peptidase_S8/S53_dom"/>
</dbReference>
<accession>A0A7S4B5D4</accession>
<dbReference type="GO" id="GO:0046872">
    <property type="term" value="F:metal ion binding"/>
    <property type="evidence" value="ECO:0007669"/>
    <property type="project" value="UniProtKB-UniRule"/>
</dbReference>
<dbReference type="PROSITE" id="PS51695">
    <property type="entry name" value="SEDOLISIN"/>
    <property type="match status" value="1"/>
</dbReference>
<feature type="domain" description="Peptidase S53" evidence="9">
    <location>
        <begin position="223"/>
        <end position="582"/>
    </location>
</feature>
<dbReference type="PANTHER" id="PTHR14218:SF15">
    <property type="entry name" value="TRIPEPTIDYL-PEPTIDASE 1"/>
    <property type="match status" value="1"/>
</dbReference>
<evidence type="ECO:0000256" key="1">
    <source>
        <dbReference type="ARBA" id="ARBA00022670"/>
    </source>
</evidence>
<keyword evidence="4 7" id="KW-0720">Serine protease</keyword>
<keyword evidence="6" id="KW-0865">Zymogen</keyword>
<evidence type="ECO:0000256" key="8">
    <source>
        <dbReference type="SAM" id="SignalP"/>
    </source>
</evidence>
<dbReference type="Gene3D" id="3.40.50.200">
    <property type="entry name" value="Peptidase S8/S53 domain"/>
    <property type="match status" value="1"/>
</dbReference>
<keyword evidence="2 7" id="KW-0479">Metal-binding</keyword>
<evidence type="ECO:0000256" key="2">
    <source>
        <dbReference type="ARBA" id="ARBA00022723"/>
    </source>
</evidence>
<gene>
    <name evidence="10" type="ORF">PCAR00345_LOCUS7286</name>
</gene>
<feature type="active site" description="Charge relay system" evidence="7">
    <location>
        <position position="500"/>
    </location>
</feature>
<evidence type="ECO:0000256" key="5">
    <source>
        <dbReference type="ARBA" id="ARBA00022837"/>
    </source>
</evidence>
<keyword evidence="8" id="KW-0732">Signal</keyword>
<dbReference type="InterPro" id="IPR015366">
    <property type="entry name" value="S53_propep"/>
</dbReference>
<dbReference type="GO" id="GO:0008240">
    <property type="term" value="F:tripeptidyl-peptidase activity"/>
    <property type="evidence" value="ECO:0007669"/>
    <property type="project" value="TreeGrafter"/>
</dbReference>
<dbReference type="SUPFAM" id="SSF52743">
    <property type="entry name" value="Subtilisin-like"/>
    <property type="match status" value="1"/>
</dbReference>
<feature type="binding site" evidence="7">
    <location>
        <position position="560"/>
    </location>
    <ligand>
        <name>Ca(2+)</name>
        <dbReference type="ChEBI" id="CHEBI:29108"/>
    </ligand>
</feature>
<feature type="binding site" evidence="7">
    <location>
        <position position="562"/>
    </location>
    <ligand>
        <name>Ca(2+)</name>
        <dbReference type="ChEBI" id="CHEBI:29108"/>
    </ligand>
</feature>
<evidence type="ECO:0000256" key="6">
    <source>
        <dbReference type="ARBA" id="ARBA00023145"/>
    </source>
</evidence>
<evidence type="ECO:0000259" key="9">
    <source>
        <dbReference type="PROSITE" id="PS51695"/>
    </source>
</evidence>
<feature type="active site" description="Charge relay system" evidence="7">
    <location>
        <position position="301"/>
    </location>
</feature>
<organism evidence="10">
    <name type="scientific">Chrysotila carterae</name>
    <name type="common">Marine alga</name>
    <name type="synonym">Syracosphaera carterae</name>
    <dbReference type="NCBI Taxonomy" id="13221"/>
    <lineage>
        <taxon>Eukaryota</taxon>
        <taxon>Haptista</taxon>
        <taxon>Haptophyta</taxon>
        <taxon>Prymnesiophyceae</taxon>
        <taxon>Isochrysidales</taxon>
        <taxon>Isochrysidaceae</taxon>
        <taxon>Chrysotila</taxon>
    </lineage>
</organism>
<evidence type="ECO:0000313" key="10">
    <source>
        <dbReference type="EMBL" id="CAE0754699.1"/>
    </source>
</evidence>
<dbReference type="CDD" id="cd11377">
    <property type="entry name" value="Pro-peptidase_S53"/>
    <property type="match status" value="1"/>
</dbReference>
<evidence type="ECO:0000256" key="4">
    <source>
        <dbReference type="ARBA" id="ARBA00022825"/>
    </source>
</evidence>
<dbReference type="InterPro" id="IPR036852">
    <property type="entry name" value="Peptidase_S8/S53_dom_sf"/>
</dbReference>
<protein>
    <recommendedName>
        <fullName evidence="9">Peptidase S53 domain-containing protein</fullName>
    </recommendedName>
</protein>
<dbReference type="AlphaFoldDB" id="A0A7S4B5D4"/>
<sequence length="583" mass="61998">MLSLTTMLSLSVNMLLFTAVSGFRVVLEPKVAVHDETRSSWTKQEKPAPDMLVNFTVVLDAGAGRKALEQLFWQVSDPTHAKYGEYLSIASIADVLAVPKERVQRVRDHFAAAGAQVSVSPYGDALTLTMRAADADAALATDLFWFKHKHHAQAPRIVRAASSYSLPPSIASDVLMVGELLQFPRVSKPILVEQAGEDGQGGGLVGRGGDWPNACDAFGCKGFVTPQVLAQRYKLPNETAAAKPLPSSAPTTNTMAVAEFQFQYFRPADLASFSSACHRPVVVDKIIGGNRPTAGVESELDIEYIKSVAPDVPLTVVYKSSYSLLAWVAEITELADPPYVHSVSYGNDEAQQSSEEFMVAANTAFMKAGLRGLSILFASGDQGVCGREGCGIILKKFHPDFPAASPYITAVGGTNFFTDSIGEEEAWKESGGGFSNTFGIPDYQKDAVAAYLAAPDADLPPKAMWNSTGRGYPDVSALGGVKTPYCVCTAGRFAGVAGTSASCPVVAGVFARLNGLRLAAGKKVLGFLNPWIYMHASAFQDVKHGTNSDVGRFGFKAVKGWDAATGLGTPDFEKLSVAALATK</sequence>
<keyword evidence="5 7" id="KW-0106">Calcium</keyword>
<keyword evidence="1 7" id="KW-0645">Protease</keyword>
<evidence type="ECO:0000256" key="3">
    <source>
        <dbReference type="ARBA" id="ARBA00022801"/>
    </source>
</evidence>
<feature type="active site" description="Charge relay system" evidence="7">
    <location>
        <position position="297"/>
    </location>
</feature>
<dbReference type="Pfam" id="PF09286">
    <property type="entry name" value="Pro-kuma_activ"/>
    <property type="match status" value="1"/>
</dbReference>
<feature type="chain" id="PRO_5031287261" description="Peptidase S53 domain-containing protein" evidence="8">
    <location>
        <begin position="23"/>
        <end position="583"/>
    </location>
</feature>
<dbReference type="SUPFAM" id="SSF54897">
    <property type="entry name" value="Protease propeptides/inhibitors"/>
    <property type="match status" value="1"/>
</dbReference>
<dbReference type="InterPro" id="IPR023828">
    <property type="entry name" value="Peptidase_S8_Ser-AS"/>
</dbReference>
<feature type="binding site" evidence="7">
    <location>
        <position position="541"/>
    </location>
    <ligand>
        <name>Ca(2+)</name>
        <dbReference type="ChEBI" id="CHEBI:29108"/>
    </ligand>
</feature>
<name>A0A7S4B5D4_CHRCT</name>
<dbReference type="Pfam" id="PF00082">
    <property type="entry name" value="Peptidase_S8"/>
    <property type="match status" value="1"/>
</dbReference>
<reference evidence="10" key="1">
    <citation type="submission" date="2021-01" db="EMBL/GenBank/DDBJ databases">
        <authorList>
            <person name="Corre E."/>
            <person name="Pelletier E."/>
            <person name="Niang G."/>
            <person name="Scheremetjew M."/>
            <person name="Finn R."/>
            <person name="Kale V."/>
            <person name="Holt S."/>
            <person name="Cochrane G."/>
            <person name="Meng A."/>
            <person name="Brown T."/>
            <person name="Cohen L."/>
        </authorList>
    </citation>
    <scope>NUCLEOTIDE SEQUENCE</scope>
    <source>
        <strain evidence="10">CCMP645</strain>
    </source>
</reference>
<dbReference type="PANTHER" id="PTHR14218">
    <property type="entry name" value="PROTEASE S8 TRIPEPTIDYL PEPTIDASE I CLN2"/>
    <property type="match status" value="1"/>
</dbReference>
<keyword evidence="3 7" id="KW-0378">Hydrolase</keyword>
<dbReference type="SMART" id="SM00944">
    <property type="entry name" value="Pro-kuma_activ"/>
    <property type="match status" value="1"/>
</dbReference>
<feature type="signal peptide" evidence="8">
    <location>
        <begin position="1"/>
        <end position="22"/>
    </location>
</feature>
<dbReference type="GO" id="GO:0006508">
    <property type="term" value="P:proteolysis"/>
    <property type="evidence" value="ECO:0007669"/>
    <property type="project" value="UniProtKB-KW"/>
</dbReference>
<dbReference type="CDD" id="cd04056">
    <property type="entry name" value="Peptidases_S53"/>
    <property type="match status" value="1"/>
</dbReference>
<evidence type="ECO:0000256" key="7">
    <source>
        <dbReference type="PROSITE-ProRule" id="PRU01032"/>
    </source>
</evidence>
<dbReference type="InterPro" id="IPR050819">
    <property type="entry name" value="Tripeptidyl-peptidase_I"/>
</dbReference>
<comment type="cofactor">
    <cofactor evidence="7">
        <name>Ca(2+)</name>
        <dbReference type="ChEBI" id="CHEBI:29108"/>
    </cofactor>
    <text evidence="7">Binds 1 Ca(2+) ion per subunit.</text>
</comment>
<dbReference type="EMBL" id="HBIZ01012164">
    <property type="protein sequence ID" value="CAE0754699.1"/>
    <property type="molecule type" value="Transcribed_RNA"/>
</dbReference>
<dbReference type="InterPro" id="IPR030400">
    <property type="entry name" value="Sedolisin_dom"/>
</dbReference>